<name>A0A2W7RCP1_9BACT</name>
<dbReference type="RefSeq" id="WP_143244212.1">
    <property type="nucleotide sequence ID" value="NZ_MSSV01000009.1"/>
</dbReference>
<dbReference type="AlphaFoldDB" id="A0A2W7RCP1"/>
<dbReference type="EMBL" id="VORV01000008">
    <property type="protein sequence ID" value="TXD77100.1"/>
    <property type="molecule type" value="Genomic_DNA"/>
</dbReference>
<proteinExistence type="predicted"/>
<dbReference type="Proteomes" id="UP000321927">
    <property type="component" value="Unassembled WGS sequence"/>
</dbReference>
<reference evidence="2 4" key="2">
    <citation type="submission" date="2019-08" db="EMBL/GenBank/DDBJ databases">
        <title>Genome of Algoriphagus ratkowskyi IC026.</title>
        <authorList>
            <person name="Bowman J.P."/>
        </authorList>
    </citation>
    <scope>NUCLEOTIDE SEQUENCE [LARGE SCALE GENOMIC DNA]</scope>
    <source>
        <strain evidence="2 4">IC026</strain>
    </source>
</reference>
<evidence type="ECO:0000313" key="1">
    <source>
        <dbReference type="EMBL" id="PZX56100.1"/>
    </source>
</evidence>
<dbReference type="EMBL" id="QKZU01000008">
    <property type="protein sequence ID" value="PZX56100.1"/>
    <property type="molecule type" value="Genomic_DNA"/>
</dbReference>
<gene>
    <name evidence="2" type="ORF">ESW18_12405</name>
    <name evidence="1" type="ORF">LV84_02468</name>
</gene>
<protein>
    <submittedName>
        <fullName evidence="1">Uncharacterized protein</fullName>
    </submittedName>
</protein>
<comment type="caution">
    <text evidence="1">The sequence shown here is derived from an EMBL/GenBank/DDBJ whole genome shotgun (WGS) entry which is preliminary data.</text>
</comment>
<organism evidence="1 3">
    <name type="scientific">Algoriphagus ratkowskyi</name>
    <dbReference type="NCBI Taxonomy" id="57028"/>
    <lineage>
        <taxon>Bacteria</taxon>
        <taxon>Pseudomonadati</taxon>
        <taxon>Bacteroidota</taxon>
        <taxon>Cytophagia</taxon>
        <taxon>Cytophagales</taxon>
        <taxon>Cyclobacteriaceae</taxon>
        <taxon>Algoriphagus</taxon>
    </lineage>
</organism>
<dbReference type="OrthoDB" id="954759at2"/>
<sequence length="142" mass="16524">MKSEIKIRVLDIDPGDDTIHFQGFFSNEICSTTLEFYGYSDEFQDFATNLVEFPKTTKDKATYELGEKGDKWDYYLLIEAYCLEPNGYSALKIEVTNNGTGSAHHESKFEIESEPASLNRLGNRLRTWNPLKDKYFEWRPNE</sequence>
<evidence type="ECO:0000313" key="2">
    <source>
        <dbReference type="EMBL" id="TXD77100.1"/>
    </source>
</evidence>
<evidence type="ECO:0000313" key="4">
    <source>
        <dbReference type="Proteomes" id="UP000321927"/>
    </source>
</evidence>
<dbReference type="Proteomes" id="UP000249115">
    <property type="component" value="Unassembled WGS sequence"/>
</dbReference>
<keyword evidence="4" id="KW-1185">Reference proteome</keyword>
<accession>A0A2W7RCP1</accession>
<reference evidence="1 3" key="1">
    <citation type="submission" date="2018-06" db="EMBL/GenBank/DDBJ databases">
        <title>Genomic Encyclopedia of Archaeal and Bacterial Type Strains, Phase II (KMG-II): from individual species to whole genera.</title>
        <authorList>
            <person name="Goeker M."/>
        </authorList>
    </citation>
    <scope>NUCLEOTIDE SEQUENCE [LARGE SCALE GENOMIC DNA]</scope>
    <source>
        <strain evidence="1 3">DSM 22686</strain>
    </source>
</reference>
<evidence type="ECO:0000313" key="3">
    <source>
        <dbReference type="Proteomes" id="UP000249115"/>
    </source>
</evidence>